<dbReference type="AlphaFoldDB" id="A0A8S1NU15"/>
<evidence type="ECO:0000313" key="4">
    <source>
        <dbReference type="Proteomes" id="UP000688137"/>
    </source>
</evidence>
<accession>A0A8S1NU15</accession>
<protein>
    <recommendedName>
        <fullName evidence="2">Arrestin C-terminal-like domain-containing protein</fullName>
    </recommendedName>
</protein>
<dbReference type="PANTHER" id="PTHR11188:SF17">
    <property type="entry name" value="FI21816P1"/>
    <property type="match status" value="1"/>
</dbReference>
<sequence length="478" mass="55964">MITKLDNDQIQVSLKVDKPNYRAGDVIKGVIYLKAKSSDLECNMLFLKLIGVQKVNQFDKQNQCFRFKDIFYSKHKWLCNFGSHLTQGIQKRHFEIETPQEIPSFCINYYKTLQCRLMYILSIYFTDESQQTFYKIEQSHKITIHVYHLPQPSLMQSICYVGEQRELKKLCFLNGGSASISLQINKQGFVIGDVIDINLEIDNTKTDLNLLNLNFSVQSQLIILYPVLKLRISNYFGLAQSQYNIVVKGRQKRQLEYKLKLEQDQNDPKSIFPQSSLFTDRIIYHYNFCLIANYSQNIQNCNQLTIAIPIYIFQGELRQQQQQQQYQNDMNSTLNKQKAMFSDHKINGYGPQDGAPSQYQNLYAEDSFEDEVLIEENTSPSNNFNRQEPLVDYEELENEFETVCATQQQQINQINQQDNLEIQGFITKKVIAYNENLDIIQEENDDKYHHSVQRSIDKASNQSEPKIDQQIHNDTIFK</sequence>
<evidence type="ECO:0000256" key="1">
    <source>
        <dbReference type="SAM" id="MobiDB-lite"/>
    </source>
</evidence>
<comment type="caution">
    <text evidence="3">The sequence shown here is derived from an EMBL/GenBank/DDBJ whole genome shotgun (WGS) entry which is preliminary data.</text>
</comment>
<dbReference type="InterPro" id="IPR050357">
    <property type="entry name" value="Arrestin_domain-protein"/>
</dbReference>
<proteinExistence type="predicted"/>
<dbReference type="PANTHER" id="PTHR11188">
    <property type="entry name" value="ARRESTIN DOMAIN CONTAINING PROTEIN"/>
    <property type="match status" value="1"/>
</dbReference>
<feature type="compositionally biased region" description="Basic and acidic residues" evidence="1">
    <location>
        <begin position="465"/>
        <end position="478"/>
    </location>
</feature>
<dbReference type="Pfam" id="PF02752">
    <property type="entry name" value="Arrestin_C"/>
    <property type="match status" value="1"/>
</dbReference>
<evidence type="ECO:0000313" key="3">
    <source>
        <dbReference type="EMBL" id="CAD8095742.1"/>
    </source>
</evidence>
<feature type="region of interest" description="Disordered" evidence="1">
    <location>
        <begin position="448"/>
        <end position="478"/>
    </location>
</feature>
<reference evidence="3" key="1">
    <citation type="submission" date="2021-01" db="EMBL/GenBank/DDBJ databases">
        <authorList>
            <consortium name="Genoscope - CEA"/>
            <person name="William W."/>
        </authorList>
    </citation>
    <scope>NUCLEOTIDE SEQUENCE</scope>
</reference>
<feature type="domain" description="Arrestin C-terminal-like" evidence="2">
    <location>
        <begin position="176"/>
        <end position="314"/>
    </location>
</feature>
<dbReference type="GO" id="GO:0015031">
    <property type="term" value="P:protein transport"/>
    <property type="evidence" value="ECO:0007669"/>
    <property type="project" value="TreeGrafter"/>
</dbReference>
<dbReference type="OMA" id="SHKITIH"/>
<organism evidence="3 4">
    <name type="scientific">Paramecium primaurelia</name>
    <dbReference type="NCBI Taxonomy" id="5886"/>
    <lineage>
        <taxon>Eukaryota</taxon>
        <taxon>Sar</taxon>
        <taxon>Alveolata</taxon>
        <taxon>Ciliophora</taxon>
        <taxon>Intramacronucleata</taxon>
        <taxon>Oligohymenophorea</taxon>
        <taxon>Peniculida</taxon>
        <taxon>Parameciidae</taxon>
        <taxon>Paramecium</taxon>
    </lineage>
</organism>
<dbReference type="EMBL" id="CAJJDM010000102">
    <property type="protein sequence ID" value="CAD8095742.1"/>
    <property type="molecule type" value="Genomic_DNA"/>
</dbReference>
<dbReference type="Proteomes" id="UP000688137">
    <property type="component" value="Unassembled WGS sequence"/>
</dbReference>
<evidence type="ECO:0000259" key="2">
    <source>
        <dbReference type="Pfam" id="PF02752"/>
    </source>
</evidence>
<dbReference type="GO" id="GO:0005737">
    <property type="term" value="C:cytoplasm"/>
    <property type="evidence" value="ECO:0007669"/>
    <property type="project" value="TreeGrafter"/>
</dbReference>
<dbReference type="InterPro" id="IPR011022">
    <property type="entry name" value="Arrestin_C-like"/>
</dbReference>
<keyword evidence="4" id="KW-1185">Reference proteome</keyword>
<gene>
    <name evidence="3" type="ORF">PPRIM_AZ9-3.1.T0990129</name>
</gene>
<name>A0A8S1NU15_PARPR</name>